<dbReference type="OrthoDB" id="6512366at2759"/>
<evidence type="ECO:0000256" key="3">
    <source>
        <dbReference type="ARBA" id="ARBA00022833"/>
    </source>
</evidence>
<proteinExistence type="predicted"/>
<protein>
    <recommendedName>
        <fullName evidence="7">THAP-type domain-containing protein</fullName>
    </recommendedName>
</protein>
<reference evidence="8 9" key="1">
    <citation type="journal article" date="2020" name="Cell">
        <title>Large-Scale Comparative Analyses of Tick Genomes Elucidate Their Genetic Diversity and Vector Capacities.</title>
        <authorList>
            <consortium name="Tick Genome and Microbiome Consortium (TIGMIC)"/>
            <person name="Jia N."/>
            <person name="Wang J."/>
            <person name="Shi W."/>
            <person name="Du L."/>
            <person name="Sun Y."/>
            <person name="Zhan W."/>
            <person name="Jiang J.F."/>
            <person name="Wang Q."/>
            <person name="Zhang B."/>
            <person name="Ji P."/>
            <person name="Bell-Sakyi L."/>
            <person name="Cui X.M."/>
            <person name="Yuan T.T."/>
            <person name="Jiang B.G."/>
            <person name="Yang W.F."/>
            <person name="Lam T.T."/>
            <person name="Chang Q.C."/>
            <person name="Ding S.J."/>
            <person name="Wang X.J."/>
            <person name="Zhu J.G."/>
            <person name="Ruan X.D."/>
            <person name="Zhao L."/>
            <person name="Wei J.T."/>
            <person name="Ye R.Z."/>
            <person name="Que T.C."/>
            <person name="Du C.H."/>
            <person name="Zhou Y.H."/>
            <person name="Cheng J.X."/>
            <person name="Dai P.F."/>
            <person name="Guo W.B."/>
            <person name="Han X.H."/>
            <person name="Huang E.J."/>
            <person name="Li L.F."/>
            <person name="Wei W."/>
            <person name="Gao Y.C."/>
            <person name="Liu J.Z."/>
            <person name="Shao H.Z."/>
            <person name="Wang X."/>
            <person name="Wang C.C."/>
            <person name="Yang T.C."/>
            <person name="Huo Q.B."/>
            <person name="Li W."/>
            <person name="Chen H.Y."/>
            <person name="Chen S.E."/>
            <person name="Zhou L.G."/>
            <person name="Ni X.B."/>
            <person name="Tian J.H."/>
            <person name="Sheng Y."/>
            <person name="Liu T."/>
            <person name="Pan Y.S."/>
            <person name="Xia L.Y."/>
            <person name="Li J."/>
            <person name="Zhao F."/>
            <person name="Cao W.C."/>
        </authorList>
    </citation>
    <scope>NUCLEOTIDE SEQUENCE [LARGE SCALE GENOMIC DNA]</scope>
    <source>
        <strain evidence="8">HaeL-2018</strain>
    </source>
</reference>
<dbReference type="GO" id="GO:0003677">
    <property type="term" value="F:DNA binding"/>
    <property type="evidence" value="ECO:0007669"/>
    <property type="project" value="UniProtKB-UniRule"/>
</dbReference>
<gene>
    <name evidence="8" type="ORF">HPB48_026579</name>
</gene>
<organism evidence="8 9">
    <name type="scientific">Haemaphysalis longicornis</name>
    <name type="common">Bush tick</name>
    <dbReference type="NCBI Taxonomy" id="44386"/>
    <lineage>
        <taxon>Eukaryota</taxon>
        <taxon>Metazoa</taxon>
        <taxon>Ecdysozoa</taxon>
        <taxon>Arthropoda</taxon>
        <taxon>Chelicerata</taxon>
        <taxon>Arachnida</taxon>
        <taxon>Acari</taxon>
        <taxon>Parasitiformes</taxon>
        <taxon>Ixodida</taxon>
        <taxon>Ixodoidea</taxon>
        <taxon>Ixodidae</taxon>
        <taxon>Haemaphysalinae</taxon>
        <taxon>Haemaphysalis</taxon>
    </lineage>
</organism>
<name>A0A9J6HA63_HAELO</name>
<dbReference type="GO" id="GO:0008270">
    <property type="term" value="F:zinc ion binding"/>
    <property type="evidence" value="ECO:0007669"/>
    <property type="project" value="UniProtKB-KW"/>
</dbReference>
<evidence type="ECO:0000256" key="4">
    <source>
        <dbReference type="ARBA" id="ARBA00023125"/>
    </source>
</evidence>
<dbReference type="PROSITE" id="PS50950">
    <property type="entry name" value="ZF_THAP"/>
    <property type="match status" value="1"/>
</dbReference>
<evidence type="ECO:0000313" key="9">
    <source>
        <dbReference type="Proteomes" id="UP000821853"/>
    </source>
</evidence>
<feature type="compositionally biased region" description="Polar residues" evidence="6">
    <location>
        <begin position="394"/>
        <end position="408"/>
    </location>
</feature>
<dbReference type="SMART" id="SM00980">
    <property type="entry name" value="THAP"/>
    <property type="match status" value="1"/>
</dbReference>
<dbReference type="EMBL" id="JABSTR010002707">
    <property type="protein sequence ID" value="KAH9384571.1"/>
    <property type="molecule type" value="Genomic_DNA"/>
</dbReference>
<dbReference type="InterPro" id="IPR038441">
    <property type="entry name" value="THAP_Znf_sf"/>
</dbReference>
<dbReference type="InterPro" id="IPR006612">
    <property type="entry name" value="THAP_Znf"/>
</dbReference>
<dbReference type="AlphaFoldDB" id="A0A9J6HA63"/>
<dbReference type="PANTHER" id="PTHR31751">
    <property type="entry name" value="SI:CH211-108C17.2-RELATED-RELATED"/>
    <property type="match status" value="1"/>
</dbReference>
<evidence type="ECO:0000259" key="7">
    <source>
        <dbReference type="PROSITE" id="PS50950"/>
    </source>
</evidence>
<feature type="region of interest" description="Disordered" evidence="6">
    <location>
        <begin position="389"/>
        <end position="410"/>
    </location>
</feature>
<feature type="compositionally biased region" description="Basic and acidic residues" evidence="6">
    <location>
        <begin position="664"/>
        <end position="673"/>
    </location>
</feature>
<evidence type="ECO:0000256" key="5">
    <source>
        <dbReference type="PROSITE-ProRule" id="PRU00309"/>
    </source>
</evidence>
<dbReference type="SMART" id="SM00692">
    <property type="entry name" value="DM3"/>
    <property type="match status" value="1"/>
</dbReference>
<keyword evidence="9" id="KW-1185">Reference proteome</keyword>
<dbReference type="PANTHER" id="PTHR31751:SF42">
    <property type="entry name" value="PROTEIN CBG10204"/>
    <property type="match status" value="1"/>
</dbReference>
<dbReference type="Gene3D" id="6.20.210.20">
    <property type="entry name" value="THAP domain"/>
    <property type="match status" value="1"/>
</dbReference>
<dbReference type="Proteomes" id="UP000821853">
    <property type="component" value="Unassembled WGS sequence"/>
</dbReference>
<comment type="caution">
    <text evidence="8">The sequence shown here is derived from an EMBL/GenBank/DDBJ whole genome shotgun (WGS) entry which is preliminary data.</text>
</comment>
<keyword evidence="4 5" id="KW-0238">DNA-binding</keyword>
<feature type="region of interest" description="Disordered" evidence="6">
    <location>
        <begin position="652"/>
        <end position="673"/>
    </location>
</feature>
<feature type="domain" description="THAP-type" evidence="7">
    <location>
        <begin position="1"/>
        <end position="89"/>
    </location>
</feature>
<sequence>MSYPCHVVGCKASDWSGVKMRHSLPKDPHLRAVWLERIGLSESAAPRSARVCGRHFPPEAYLYNPEFVQRSAVGMKHLHLKKNTVPTLLLPKTRAQVLVMQVPGASASAAAFGPAQVFQEHESRLTDDLAGTGVELAGDGRCDSPGFSATYMTYSVLATEVGRIILSEQIRFGEVGPPRTHRKRRQEEAASKRHAVLECWIQPMGNHLNWVAAMGQGDSELILSTWKSILNHVWDVHPGHDGPFAECLHEPLEDRQWIKPSSRAFAALKGIMESPSLLRDLTQIVPAAQTFSLESFHSVLIHFAPKSNAFTQGVMEARTLLAVLHFNENAAREQADTQDGIKRYKIKSSKSRKGNHTAFPVKVISRQGANRHGRASHRLHQVPLLRPTKRLQGHETSTNRQKLSTRSPGDQVFPRQAIISRIANPGSFEAAAATLTLSQGLAGQRHKSAWITKTSKTPLPAIPSAGIRLRAENTSSKAHPSSLAARPLARHLLPLGSHDCHPYRQAAANNLATLTVLHLGGKVYEVRAYQTSPHDSVRGVIHGIRAEADSDYLMEMVCAHDATLIQARRMGKFNSALLTFSGKDYPQYIFLAGVELPDAEAPSTGRMCAPSSTHPCVLVVANFTPQTNLVNLDAQCAGKRIFREARNVGADIDSGLPNPKTRPLGKEQTPEKE</sequence>
<accession>A0A9J6HA63</accession>
<evidence type="ECO:0000256" key="1">
    <source>
        <dbReference type="ARBA" id="ARBA00022723"/>
    </source>
</evidence>
<evidence type="ECO:0000256" key="2">
    <source>
        <dbReference type="ARBA" id="ARBA00022771"/>
    </source>
</evidence>
<evidence type="ECO:0000313" key="8">
    <source>
        <dbReference type="EMBL" id="KAH9384571.1"/>
    </source>
</evidence>
<dbReference type="VEuPathDB" id="VectorBase:HLOH_051567"/>
<keyword evidence="1" id="KW-0479">Metal-binding</keyword>
<keyword evidence="2 5" id="KW-0863">Zinc-finger</keyword>
<keyword evidence="3" id="KW-0862">Zinc</keyword>
<dbReference type="SUPFAM" id="SSF57716">
    <property type="entry name" value="Glucocorticoid receptor-like (DNA-binding domain)"/>
    <property type="match status" value="1"/>
</dbReference>
<dbReference type="Pfam" id="PF05485">
    <property type="entry name" value="THAP"/>
    <property type="match status" value="1"/>
</dbReference>
<evidence type="ECO:0000256" key="6">
    <source>
        <dbReference type="SAM" id="MobiDB-lite"/>
    </source>
</evidence>